<dbReference type="Proteomes" id="UP001499910">
    <property type="component" value="Unassembled WGS sequence"/>
</dbReference>
<keyword evidence="3" id="KW-1185">Reference proteome</keyword>
<comment type="caution">
    <text evidence="2">The sequence shown here is derived from an EMBL/GenBank/DDBJ whole genome shotgun (WGS) entry which is preliminary data.</text>
</comment>
<gene>
    <name evidence="2" type="ORF">GCM10023209_26780</name>
</gene>
<evidence type="ECO:0000313" key="3">
    <source>
        <dbReference type="Proteomes" id="UP001499910"/>
    </source>
</evidence>
<proteinExistence type="predicted"/>
<sequence>MTQGPVIYVKTTRLLLVPSQFLRIIPLAELERSPVMRRFATLALAAGLALSAPATATAQSAEETEYMMGLMRAMNQLSIRFNREVCGFLLVDRDGNFSSTKVSWGGHASCASLPLEDGVRAISSWHTHAAWARPYDNEVPSIQDVEGDMRMGVNGWVGTPGGRLWYVDGQTGDIRQICGPDCLPTDPGSVNEVHAAPAQAYSLDGLYGRFGRSR</sequence>
<reference evidence="3" key="1">
    <citation type="journal article" date="2019" name="Int. J. Syst. Evol. Microbiol.">
        <title>The Global Catalogue of Microorganisms (GCM) 10K type strain sequencing project: providing services to taxonomists for standard genome sequencing and annotation.</title>
        <authorList>
            <consortium name="The Broad Institute Genomics Platform"/>
            <consortium name="The Broad Institute Genome Sequencing Center for Infectious Disease"/>
            <person name="Wu L."/>
            <person name="Ma J."/>
        </authorList>
    </citation>
    <scope>NUCLEOTIDE SEQUENCE [LARGE SCALE GENOMIC DNA]</scope>
    <source>
        <strain evidence="3">JCM 18015</strain>
    </source>
</reference>
<protein>
    <submittedName>
        <fullName evidence="2">DUF4329 domain-containing protein</fullName>
    </submittedName>
</protein>
<feature type="domain" description="DUF4329" evidence="1">
    <location>
        <begin position="65"/>
        <end position="179"/>
    </location>
</feature>
<dbReference type="Pfam" id="PF14220">
    <property type="entry name" value="DUF4329"/>
    <property type="match status" value="1"/>
</dbReference>
<dbReference type="EMBL" id="BAABHW010000004">
    <property type="protein sequence ID" value="GAA5077010.1"/>
    <property type="molecule type" value="Genomic_DNA"/>
</dbReference>
<evidence type="ECO:0000313" key="2">
    <source>
        <dbReference type="EMBL" id="GAA5077010.1"/>
    </source>
</evidence>
<dbReference type="InterPro" id="IPR025479">
    <property type="entry name" value="DUF4329"/>
</dbReference>
<accession>A0ABP9LEY0</accession>
<evidence type="ECO:0000259" key="1">
    <source>
        <dbReference type="Pfam" id="PF14220"/>
    </source>
</evidence>
<organism evidence="2 3">
    <name type="scientific">[Roseibacterium] beibuensis</name>
    <dbReference type="NCBI Taxonomy" id="1193142"/>
    <lineage>
        <taxon>Bacteria</taxon>
        <taxon>Pseudomonadati</taxon>
        <taxon>Pseudomonadota</taxon>
        <taxon>Alphaproteobacteria</taxon>
        <taxon>Rhodobacterales</taxon>
        <taxon>Roseobacteraceae</taxon>
        <taxon>Roseicyclus</taxon>
    </lineage>
</organism>
<name>A0ABP9LEY0_9RHOB</name>